<organism>
    <name type="scientific">Pediculus humanus subsp. corporis</name>
    <name type="common">Body louse</name>
    <dbReference type="NCBI Taxonomy" id="121224"/>
    <lineage>
        <taxon>Eukaryota</taxon>
        <taxon>Metazoa</taxon>
        <taxon>Ecdysozoa</taxon>
        <taxon>Arthropoda</taxon>
        <taxon>Hexapoda</taxon>
        <taxon>Insecta</taxon>
        <taxon>Pterygota</taxon>
        <taxon>Neoptera</taxon>
        <taxon>Paraneoptera</taxon>
        <taxon>Psocodea</taxon>
        <taxon>Troctomorpha</taxon>
        <taxon>Phthiraptera</taxon>
        <taxon>Anoplura</taxon>
        <taxon>Pediculidae</taxon>
        <taxon>Pediculus</taxon>
    </lineage>
</organism>
<proteinExistence type="predicted"/>
<protein>
    <submittedName>
        <fullName evidence="1 2">Uncharacterized protein</fullName>
    </submittedName>
</protein>
<reference evidence="1" key="1">
    <citation type="submission" date="2007-04" db="EMBL/GenBank/DDBJ databases">
        <title>Annotation of Pediculus humanus corporis strain USDA.</title>
        <authorList>
            <person name="Kirkness E."/>
            <person name="Hannick L."/>
            <person name="Hass B."/>
            <person name="Bruggner R."/>
            <person name="Lawson D."/>
            <person name="Bidwell S."/>
            <person name="Joardar V."/>
            <person name="Caler E."/>
            <person name="Walenz B."/>
            <person name="Inman J."/>
            <person name="Schobel S."/>
            <person name="Galinsky K."/>
            <person name="Amedeo P."/>
            <person name="Strausberg R."/>
        </authorList>
    </citation>
    <scope>NUCLEOTIDE SEQUENCE</scope>
    <source>
        <strain evidence="1">USDA</strain>
    </source>
</reference>
<dbReference type="EnsemblMetazoa" id="PHUM361210-RA">
    <property type="protein sequence ID" value="PHUM361210-PA"/>
    <property type="gene ID" value="PHUM361210"/>
</dbReference>
<dbReference type="EMBL" id="AAZO01004199">
    <property type="status" value="NOT_ANNOTATED_CDS"/>
    <property type="molecule type" value="Genomic_DNA"/>
</dbReference>
<dbReference type="Proteomes" id="UP000009046">
    <property type="component" value="Unassembled WGS sequence"/>
</dbReference>
<dbReference type="CTD" id="8232151"/>
<dbReference type="AlphaFoldDB" id="E0VPK5"/>
<dbReference type="GeneID" id="8232151"/>
<dbReference type="EMBL" id="DS235366">
    <property type="protein sequence ID" value="EEB15311.1"/>
    <property type="molecule type" value="Genomic_DNA"/>
</dbReference>
<gene>
    <name evidence="2" type="primary">8232151</name>
    <name evidence="1" type="ORF">Phum_PHUM361210</name>
</gene>
<reference evidence="1" key="2">
    <citation type="submission" date="2007-04" db="EMBL/GenBank/DDBJ databases">
        <title>The genome of the human body louse.</title>
        <authorList>
            <consortium name="The Human Body Louse Genome Consortium"/>
            <person name="Kirkness E."/>
            <person name="Walenz B."/>
            <person name="Hass B."/>
            <person name="Bruggner R."/>
            <person name="Strausberg R."/>
        </authorList>
    </citation>
    <scope>NUCLEOTIDE SEQUENCE</scope>
    <source>
        <strain evidence="1">USDA</strain>
    </source>
</reference>
<dbReference type="InParanoid" id="E0VPK5"/>
<evidence type="ECO:0000313" key="3">
    <source>
        <dbReference type="Proteomes" id="UP000009046"/>
    </source>
</evidence>
<accession>E0VPK5</accession>
<keyword evidence="3" id="KW-1185">Reference proteome</keyword>
<reference evidence="2" key="3">
    <citation type="submission" date="2021-02" db="UniProtKB">
        <authorList>
            <consortium name="EnsemblMetazoa"/>
        </authorList>
    </citation>
    <scope>IDENTIFICATION</scope>
    <source>
        <strain evidence="2">USDA</strain>
    </source>
</reference>
<dbReference type="HOGENOM" id="CLU_3071097_0_0_1"/>
<evidence type="ECO:0000313" key="2">
    <source>
        <dbReference type="EnsemblMetazoa" id="PHUM361210-PA"/>
    </source>
</evidence>
<dbReference type="VEuPathDB" id="VectorBase:PHUM361210"/>
<dbReference type="KEGG" id="phu:Phum_PHUM361210"/>
<sequence length="53" mass="5676">MKEDKMGVLIEPTEISQTATVSNKSVDLYLSKSHNGGDYCLKGVKNSISSSKG</sequence>
<evidence type="ECO:0000313" key="1">
    <source>
        <dbReference type="EMBL" id="EEB15311.1"/>
    </source>
</evidence>
<dbReference type="RefSeq" id="XP_002428049.1">
    <property type="nucleotide sequence ID" value="XM_002428004.1"/>
</dbReference>
<name>E0VPK5_PEDHC</name>